<evidence type="ECO:0000259" key="5">
    <source>
        <dbReference type="Pfam" id="PF13439"/>
    </source>
</evidence>
<proteinExistence type="inferred from homology"/>
<evidence type="ECO:0000256" key="2">
    <source>
        <dbReference type="ARBA" id="ARBA00022676"/>
    </source>
</evidence>
<dbReference type="SUPFAM" id="SSF53756">
    <property type="entry name" value="UDP-Glycosyltransferase/glycogen phosphorylase"/>
    <property type="match status" value="1"/>
</dbReference>
<evidence type="ECO:0000256" key="1">
    <source>
        <dbReference type="ARBA" id="ARBA00009481"/>
    </source>
</evidence>
<comment type="caution">
    <text evidence="6">The sequence shown here is derived from an EMBL/GenBank/DDBJ whole genome shotgun (WGS) entry which is preliminary data.</text>
</comment>
<protein>
    <submittedName>
        <fullName evidence="6">Glycosyltransferase involved in cell wall biosynthesis</fullName>
    </submittedName>
</protein>
<dbReference type="CDD" id="cd03801">
    <property type="entry name" value="GT4_PimA-like"/>
    <property type="match status" value="1"/>
</dbReference>
<organism evidence="6 7">
    <name type="scientific">Roseateles saccharophilus</name>
    <name type="common">Pseudomonas saccharophila</name>
    <dbReference type="NCBI Taxonomy" id="304"/>
    <lineage>
        <taxon>Bacteria</taxon>
        <taxon>Pseudomonadati</taxon>
        <taxon>Pseudomonadota</taxon>
        <taxon>Betaproteobacteria</taxon>
        <taxon>Burkholderiales</taxon>
        <taxon>Sphaerotilaceae</taxon>
        <taxon>Roseateles</taxon>
    </lineage>
</organism>
<keyword evidence="2" id="KW-0328">Glycosyltransferase</keyword>
<evidence type="ECO:0000256" key="3">
    <source>
        <dbReference type="ARBA" id="ARBA00022679"/>
    </source>
</evidence>
<dbReference type="RefSeq" id="WP_310269591.1">
    <property type="nucleotide sequence ID" value="NZ_JAVDXU010000003.1"/>
</dbReference>
<name>A0ABU1YSD9_ROSSA</name>
<feature type="domain" description="Glycosyl transferase family 1" evidence="4">
    <location>
        <begin position="185"/>
        <end position="357"/>
    </location>
</feature>
<dbReference type="PANTHER" id="PTHR12526:SF640">
    <property type="entry name" value="COLANIC ACID BIOSYNTHESIS GLYCOSYLTRANSFERASE WCAL-RELATED"/>
    <property type="match status" value="1"/>
</dbReference>
<dbReference type="EMBL" id="JAVDXU010000003">
    <property type="protein sequence ID" value="MDR7271772.1"/>
    <property type="molecule type" value="Genomic_DNA"/>
</dbReference>
<dbReference type="InterPro" id="IPR001296">
    <property type="entry name" value="Glyco_trans_1"/>
</dbReference>
<keyword evidence="3" id="KW-0808">Transferase</keyword>
<dbReference type="PANTHER" id="PTHR12526">
    <property type="entry name" value="GLYCOSYLTRANSFERASE"/>
    <property type="match status" value="1"/>
</dbReference>
<dbReference type="Proteomes" id="UP001180453">
    <property type="component" value="Unassembled WGS sequence"/>
</dbReference>
<accession>A0ABU1YSD9</accession>
<evidence type="ECO:0000313" key="6">
    <source>
        <dbReference type="EMBL" id="MDR7271772.1"/>
    </source>
</evidence>
<evidence type="ECO:0000313" key="7">
    <source>
        <dbReference type="Proteomes" id="UP001180453"/>
    </source>
</evidence>
<gene>
    <name evidence="6" type="ORF">J2X20_004440</name>
</gene>
<dbReference type="Pfam" id="PF13439">
    <property type="entry name" value="Glyco_transf_4"/>
    <property type="match status" value="1"/>
</dbReference>
<feature type="domain" description="Glycosyltransferase subfamily 4-like N-terminal" evidence="5">
    <location>
        <begin position="69"/>
        <end position="174"/>
    </location>
</feature>
<dbReference type="Pfam" id="PF00534">
    <property type="entry name" value="Glycos_transf_1"/>
    <property type="match status" value="1"/>
</dbReference>
<dbReference type="InterPro" id="IPR028098">
    <property type="entry name" value="Glyco_trans_4-like_N"/>
</dbReference>
<comment type="similarity">
    <text evidence="1">Belongs to the glycosyltransferase group 1 family. Glycosyltransferase 4 subfamily.</text>
</comment>
<dbReference type="Gene3D" id="3.40.50.2000">
    <property type="entry name" value="Glycogen Phosphorylase B"/>
    <property type="match status" value="2"/>
</dbReference>
<keyword evidence="7" id="KW-1185">Reference proteome</keyword>
<sequence length="381" mass="40934">MLAVHSSADLYGSDKSLLEVVRRRPAAQRFTVALPEHGPLVAELQEAGAEVVVGNVGKVQSRMLSPSGLFGAAVEMVQAMRFLGRLHSEHRFDVIYSNSLAVFGGALLAWRRRVPHVWHVRELLAASPRLTTAYRRVVSALADTVIANSDETLQWIAGPRAGSDPRYVRVWNGYDAPTQQPDAAAARRSLGAAPDEVLIVMVGRVNAWKGQGLLVDAFSALRRRYGGAMRLALVGSAFAGQEHFETALREAVDRSGAADAITLQPFRADVESVWAAADIAVVPSTEPEPFGRVAIEAMAFGKPVVAAAHGGLIEIVADGVTGLLVPPRDAEALALALERLVLSPALRAQFGAAAQQRQLDHFSVASYALQVHDRLQATQRQ</sequence>
<reference evidence="6 7" key="1">
    <citation type="submission" date="2023-07" db="EMBL/GenBank/DDBJ databases">
        <title>Sorghum-associated microbial communities from plants grown in Nebraska, USA.</title>
        <authorList>
            <person name="Schachtman D."/>
        </authorList>
    </citation>
    <scope>NUCLEOTIDE SEQUENCE [LARGE SCALE GENOMIC DNA]</scope>
    <source>
        <strain evidence="6 7">BE314</strain>
    </source>
</reference>
<evidence type="ECO:0000259" key="4">
    <source>
        <dbReference type="Pfam" id="PF00534"/>
    </source>
</evidence>